<evidence type="ECO:0000256" key="3">
    <source>
        <dbReference type="ARBA" id="ARBA00022989"/>
    </source>
</evidence>
<keyword evidence="3 7" id="KW-1133">Transmembrane helix</keyword>
<feature type="region of interest" description="Disordered" evidence="6">
    <location>
        <begin position="317"/>
        <end position="362"/>
    </location>
</feature>
<feature type="domain" description="Rhodopsin" evidence="8">
    <location>
        <begin position="34"/>
        <end position="270"/>
    </location>
</feature>
<comment type="similarity">
    <text evidence="5">Belongs to the SAT4 family.</text>
</comment>
<dbReference type="Proteomes" id="UP000295703">
    <property type="component" value="Unassembled WGS sequence"/>
</dbReference>
<feature type="transmembrane region" description="Helical" evidence="7">
    <location>
        <begin position="170"/>
        <end position="193"/>
    </location>
</feature>
<evidence type="ECO:0000313" key="10">
    <source>
        <dbReference type="Proteomes" id="UP000295703"/>
    </source>
</evidence>
<comment type="caution">
    <text evidence="9">The sequence shown here is derived from an EMBL/GenBank/DDBJ whole genome shotgun (WGS) entry which is preliminary data.</text>
</comment>
<evidence type="ECO:0000256" key="5">
    <source>
        <dbReference type="ARBA" id="ARBA00038359"/>
    </source>
</evidence>
<feature type="transmembrane region" description="Helical" evidence="7">
    <location>
        <begin position="246"/>
        <end position="264"/>
    </location>
</feature>
<organism evidence="9 10">
    <name type="scientific">Colletotrichum trifolii</name>
    <dbReference type="NCBI Taxonomy" id="5466"/>
    <lineage>
        <taxon>Eukaryota</taxon>
        <taxon>Fungi</taxon>
        <taxon>Dikarya</taxon>
        <taxon>Ascomycota</taxon>
        <taxon>Pezizomycotina</taxon>
        <taxon>Sordariomycetes</taxon>
        <taxon>Hypocreomycetidae</taxon>
        <taxon>Glomerellales</taxon>
        <taxon>Glomerellaceae</taxon>
        <taxon>Colletotrichum</taxon>
        <taxon>Colletotrichum orbiculare species complex</taxon>
    </lineage>
</organism>
<dbReference type="InterPro" id="IPR049326">
    <property type="entry name" value="Rhodopsin_dom_fungi"/>
</dbReference>
<dbReference type="GO" id="GO:0016020">
    <property type="term" value="C:membrane"/>
    <property type="evidence" value="ECO:0007669"/>
    <property type="project" value="UniProtKB-SubCell"/>
</dbReference>
<feature type="transmembrane region" description="Helical" evidence="7">
    <location>
        <begin position="16"/>
        <end position="34"/>
    </location>
</feature>
<protein>
    <recommendedName>
        <fullName evidence="8">Rhodopsin domain-containing protein</fullName>
    </recommendedName>
</protein>
<evidence type="ECO:0000256" key="2">
    <source>
        <dbReference type="ARBA" id="ARBA00022692"/>
    </source>
</evidence>
<feature type="transmembrane region" description="Helical" evidence="7">
    <location>
        <begin position="54"/>
        <end position="73"/>
    </location>
</feature>
<dbReference type="AlphaFoldDB" id="A0A4R8QZM2"/>
<proteinExistence type="inferred from homology"/>
<dbReference type="STRING" id="5466.A0A4R8QZM2"/>
<dbReference type="PANTHER" id="PTHR33048:SF47">
    <property type="entry name" value="INTEGRAL MEMBRANE PROTEIN-RELATED"/>
    <property type="match status" value="1"/>
</dbReference>
<name>A0A4R8QZM2_COLTR</name>
<keyword evidence="4 7" id="KW-0472">Membrane</keyword>
<evidence type="ECO:0000256" key="7">
    <source>
        <dbReference type="SAM" id="Phobius"/>
    </source>
</evidence>
<evidence type="ECO:0000259" key="8">
    <source>
        <dbReference type="Pfam" id="PF20684"/>
    </source>
</evidence>
<dbReference type="Pfam" id="PF20684">
    <property type="entry name" value="Fung_rhodopsin"/>
    <property type="match status" value="1"/>
</dbReference>
<evidence type="ECO:0000256" key="1">
    <source>
        <dbReference type="ARBA" id="ARBA00004141"/>
    </source>
</evidence>
<reference evidence="9 10" key="1">
    <citation type="submission" date="2018-12" db="EMBL/GenBank/DDBJ databases">
        <title>Genome sequence and assembly of Colletotrichum trifolii.</title>
        <authorList>
            <person name="Gan P."/>
            <person name="Shirasu K."/>
        </authorList>
    </citation>
    <scope>NUCLEOTIDE SEQUENCE [LARGE SCALE GENOMIC DNA]</scope>
    <source>
        <strain evidence="9 10">543-2</strain>
    </source>
</reference>
<gene>
    <name evidence="9" type="ORF">CTRI78_v008490</name>
</gene>
<dbReference type="EMBL" id="RYZW01000103">
    <property type="protein sequence ID" value="TDZ47668.1"/>
    <property type="molecule type" value="Genomic_DNA"/>
</dbReference>
<keyword evidence="10" id="KW-1185">Reference proteome</keyword>
<comment type="subcellular location">
    <subcellularLocation>
        <location evidence="1">Membrane</location>
        <topology evidence="1">Multi-pass membrane protein</topology>
    </subcellularLocation>
</comment>
<dbReference type="InterPro" id="IPR052337">
    <property type="entry name" value="SAT4-like"/>
</dbReference>
<dbReference type="PANTHER" id="PTHR33048">
    <property type="entry name" value="PTH11-LIKE INTEGRAL MEMBRANE PROTEIN (AFU_ORTHOLOGUE AFUA_5G11245)"/>
    <property type="match status" value="1"/>
</dbReference>
<accession>A0A4R8QZM2</accession>
<keyword evidence="2 7" id="KW-0812">Transmembrane</keyword>
<evidence type="ECO:0000256" key="6">
    <source>
        <dbReference type="SAM" id="MobiDB-lite"/>
    </source>
</evidence>
<feature type="transmembrane region" description="Helical" evidence="7">
    <location>
        <begin position="205"/>
        <end position="226"/>
    </location>
</feature>
<evidence type="ECO:0000313" key="9">
    <source>
        <dbReference type="EMBL" id="TDZ47668.1"/>
    </source>
</evidence>
<evidence type="ECO:0000256" key="4">
    <source>
        <dbReference type="ARBA" id="ARBA00023136"/>
    </source>
</evidence>
<sequence length="362" mass="39535">MVTNDAVIRNESNGPLVSGIAVGFVTASAIVLAFRLHTRLFLLKTAGKDDWSVLVAMVFAVIVTVATCFEVKYGMGKHKENVTGAETYEQLKFLLIVVLHYNIGMNVIKVSFLFQYRRIFVSQTVQRVCLWAIIFVIVWACLQASLLGTSCLPIAAIVPSTASFCLDTLPVWYFSSAMSMATDVMIFCIPLPSVFGLKLPAKQKALLCGVFSLGFLVCVISVYRLFTLRTAVESEDPPWDNIGAAIWSVVELNTSIICASLPTLRPLLARWLPGAGLSSAQQSTGYPVYTPPSRIRRGTFGGLESSPQEVSTEELVLKNMTKDQAENVPPAWSVAGDSAPSATLRAPSEDEDDERKRPGTQR</sequence>
<feature type="transmembrane region" description="Helical" evidence="7">
    <location>
        <begin position="128"/>
        <end position="158"/>
    </location>
</feature>
<feature type="transmembrane region" description="Helical" evidence="7">
    <location>
        <begin position="93"/>
        <end position="116"/>
    </location>
</feature>